<dbReference type="Gene3D" id="3.40.50.280">
    <property type="entry name" value="Cobalamin-binding domain"/>
    <property type="match status" value="1"/>
</dbReference>
<dbReference type="SFLD" id="SFLDG01082">
    <property type="entry name" value="B12-binding_domain_containing"/>
    <property type="match status" value="1"/>
</dbReference>
<keyword evidence="2" id="KW-0949">S-adenosyl-L-methionine</keyword>
<evidence type="ECO:0000256" key="4">
    <source>
        <dbReference type="ARBA" id="ARBA00023004"/>
    </source>
</evidence>
<keyword evidence="4" id="KW-0408">Iron</keyword>
<organism evidence="6">
    <name type="scientific">Eubacterium limosum</name>
    <dbReference type="NCBI Taxonomy" id="1736"/>
    <lineage>
        <taxon>Bacteria</taxon>
        <taxon>Bacillati</taxon>
        <taxon>Bacillota</taxon>
        <taxon>Clostridia</taxon>
        <taxon>Eubacteriales</taxon>
        <taxon>Eubacteriaceae</taxon>
        <taxon>Eubacterium</taxon>
    </lineage>
</organism>
<dbReference type="SMART" id="SM00729">
    <property type="entry name" value="Elp3"/>
    <property type="match status" value="1"/>
</dbReference>
<dbReference type="InterPro" id="IPR006158">
    <property type="entry name" value="Cobalamin-bd"/>
</dbReference>
<dbReference type="EMBL" id="KT347435">
    <property type="protein sequence ID" value="AKV89415.1"/>
    <property type="molecule type" value="Genomic_DNA"/>
</dbReference>
<gene>
    <name evidence="6" type="primary">bzaE</name>
</gene>
<dbReference type="GO" id="GO:0051539">
    <property type="term" value="F:4 iron, 4 sulfur cluster binding"/>
    <property type="evidence" value="ECO:0007669"/>
    <property type="project" value="UniProtKB-KW"/>
</dbReference>
<dbReference type="InterPro" id="IPR023404">
    <property type="entry name" value="rSAM_horseshoe"/>
</dbReference>
<dbReference type="PANTHER" id="PTHR43409">
    <property type="entry name" value="ANAEROBIC MAGNESIUM-PROTOPORPHYRIN IX MONOMETHYL ESTER CYCLASE-RELATED"/>
    <property type="match status" value="1"/>
</dbReference>
<dbReference type="InterPro" id="IPR007197">
    <property type="entry name" value="rSAM"/>
</dbReference>
<evidence type="ECO:0000256" key="2">
    <source>
        <dbReference type="ARBA" id="ARBA00022691"/>
    </source>
</evidence>
<dbReference type="GO" id="GO:0003824">
    <property type="term" value="F:catalytic activity"/>
    <property type="evidence" value="ECO:0007669"/>
    <property type="project" value="InterPro"/>
</dbReference>
<keyword evidence="5" id="KW-0411">Iron-sulfur</keyword>
<dbReference type="Gene3D" id="3.80.30.20">
    <property type="entry name" value="tm_1862 like domain"/>
    <property type="match status" value="1"/>
</dbReference>
<accession>A0A0K1TPZ2</accession>
<protein>
    <submittedName>
        <fullName evidence="6">BzaE</fullName>
    </submittedName>
</protein>
<dbReference type="PROSITE" id="PS51918">
    <property type="entry name" value="RADICAL_SAM"/>
    <property type="match status" value="1"/>
</dbReference>
<dbReference type="SFLD" id="SFLDG01123">
    <property type="entry name" value="methyltransferase_(Class_B)"/>
    <property type="match status" value="1"/>
</dbReference>
<evidence type="ECO:0000256" key="3">
    <source>
        <dbReference type="ARBA" id="ARBA00022723"/>
    </source>
</evidence>
<dbReference type="InterPro" id="IPR051198">
    <property type="entry name" value="BchE-like"/>
</dbReference>
<dbReference type="AlphaFoldDB" id="A0A0K1TPZ2"/>
<keyword evidence="3" id="KW-0479">Metal-binding</keyword>
<comment type="cofactor">
    <cofactor evidence="1">
        <name>[4Fe-4S] cluster</name>
        <dbReference type="ChEBI" id="CHEBI:49883"/>
    </cofactor>
</comment>
<dbReference type="Pfam" id="PF02310">
    <property type="entry name" value="B12-binding"/>
    <property type="match status" value="1"/>
</dbReference>
<dbReference type="OrthoDB" id="9801659at2"/>
<name>A0A0K1TPZ2_EUBLI</name>
<dbReference type="GO" id="GO:0046872">
    <property type="term" value="F:metal ion binding"/>
    <property type="evidence" value="ECO:0007669"/>
    <property type="project" value="UniProtKB-KW"/>
</dbReference>
<dbReference type="SFLD" id="SFLDS00029">
    <property type="entry name" value="Radical_SAM"/>
    <property type="match status" value="1"/>
</dbReference>
<proteinExistence type="predicted"/>
<sequence>MKRILLLEHPRTPGEDRQNDIANTTLSSCLNSGYLAAVLLENGYQPAIVEGYMENLSYEDIEARIAAHKPEVLGIHLVYNWEDNHTLYAFIARMKAKYQISHVTVYGYYPTFAYEEILDRCSEIDTCMLGENEITIINLMANLPDYKGLKGLAYRSGDGYEASRGELVRDLDSLPFPLRKASSYPGGEVNIFGSRGCYGGCTFCYINPYYGAEEMHCPKWRGRSPENIIAEIDTIIAQTDYRYFYFTDPNFYGPGKAGKERVLKLAALLKERNIRFGIEARANDIEPETTRALVDAGLQNILVGLESGKDASLKRLNKYTTVADNENALRVLREAGIEPSVGFIMFEPDSTIDDLKINLEFLKRNALLKTLEISVNVLYHHQIILAGSSSYHDLLAAGRLNISEHSIYEANTDYVNPCIATMAKIMRDITNHIFDYMHDTWQKSASGDPETVARYRAINHLLVDGFENALKLLEKGDITEAERQDWVRCFNAEIDKITA</sequence>
<reference evidence="6" key="1">
    <citation type="journal article" date="2015" name="Proc. Natl. Acad. Sci. U.S.A.">
        <title>Anaerobic biosynthesis of the lower ligand of vitamin B12.</title>
        <authorList>
            <person name="Hazra A.B."/>
            <person name="Han A.W."/>
            <person name="Mehta A.P."/>
            <person name="Mok K.C."/>
            <person name="Osadchiy V."/>
            <person name="Begley T.P."/>
            <person name="Taga M.E."/>
        </authorList>
    </citation>
    <scope>NUCLEOTIDE SEQUENCE</scope>
    <source>
        <strain evidence="6">ATCC 10825</strain>
    </source>
</reference>
<dbReference type="SUPFAM" id="SSF102114">
    <property type="entry name" value="Radical SAM enzymes"/>
    <property type="match status" value="1"/>
</dbReference>
<dbReference type="InterPro" id="IPR034466">
    <property type="entry name" value="Methyltransferase_Class_B"/>
</dbReference>
<dbReference type="Pfam" id="PF04055">
    <property type="entry name" value="Radical_SAM"/>
    <property type="match status" value="1"/>
</dbReference>
<dbReference type="SMR" id="A0A0K1TPZ2"/>
<evidence type="ECO:0000256" key="1">
    <source>
        <dbReference type="ARBA" id="ARBA00001966"/>
    </source>
</evidence>
<evidence type="ECO:0000313" key="6">
    <source>
        <dbReference type="EMBL" id="AKV89415.1"/>
    </source>
</evidence>
<evidence type="ECO:0000256" key="5">
    <source>
        <dbReference type="ARBA" id="ARBA00023014"/>
    </source>
</evidence>
<dbReference type="InterPro" id="IPR058240">
    <property type="entry name" value="rSAM_sf"/>
</dbReference>
<dbReference type="CDD" id="cd01335">
    <property type="entry name" value="Radical_SAM"/>
    <property type="match status" value="1"/>
</dbReference>
<dbReference type="GO" id="GO:0031419">
    <property type="term" value="F:cobalamin binding"/>
    <property type="evidence" value="ECO:0007669"/>
    <property type="project" value="InterPro"/>
</dbReference>
<dbReference type="InterPro" id="IPR006638">
    <property type="entry name" value="Elp3/MiaA/NifB-like_rSAM"/>
</dbReference>